<dbReference type="EMBL" id="JH931354">
    <property type="protein sequence ID" value="EKM48168.1"/>
    <property type="molecule type" value="Genomic_DNA"/>
</dbReference>
<reference evidence="2 3" key="1">
    <citation type="journal article" date="2012" name="BMC Genomics">
        <title>Comparative genomics of the white-rot fungi, Phanerochaete carnosa and P. chrysosporium, to elucidate the genetic basis of the distinct wood types they colonize.</title>
        <authorList>
            <person name="Suzuki H."/>
            <person name="MacDonald J."/>
            <person name="Syed K."/>
            <person name="Salamov A."/>
            <person name="Hori C."/>
            <person name="Aerts A."/>
            <person name="Henrissat B."/>
            <person name="Wiebenga A."/>
            <person name="vanKuyk P.A."/>
            <person name="Barry K."/>
            <person name="Lindquist E."/>
            <person name="LaButti K."/>
            <person name="Lapidus A."/>
            <person name="Lucas S."/>
            <person name="Coutinho P."/>
            <person name="Gong Y."/>
            <person name="Samejima M."/>
            <person name="Mahadevan R."/>
            <person name="Abou-Zaid M."/>
            <person name="de Vries R.P."/>
            <person name="Igarashi K."/>
            <person name="Yadav J.S."/>
            <person name="Grigoriev I.V."/>
            <person name="Master E.R."/>
        </authorList>
    </citation>
    <scope>NUCLEOTIDE SEQUENCE [LARGE SCALE GENOMIC DNA]</scope>
    <source>
        <strain evidence="2 3">HHB-10118-sp</strain>
    </source>
</reference>
<dbReference type="Proteomes" id="UP000008370">
    <property type="component" value="Unassembled WGS sequence"/>
</dbReference>
<dbReference type="HOGENOM" id="CLU_470591_0_0_1"/>
<dbReference type="InParanoid" id="K5VAR2"/>
<feature type="region of interest" description="Disordered" evidence="1">
    <location>
        <begin position="340"/>
        <end position="359"/>
    </location>
</feature>
<keyword evidence="3" id="KW-1185">Reference proteome</keyword>
<dbReference type="GeneID" id="18910544"/>
<accession>K5VAR2</accession>
<name>K5VAR2_PHACS</name>
<dbReference type="KEGG" id="pco:PHACADRAFT_189242"/>
<evidence type="ECO:0000313" key="3">
    <source>
        <dbReference type="Proteomes" id="UP000008370"/>
    </source>
</evidence>
<organism evidence="2 3">
    <name type="scientific">Phanerochaete carnosa (strain HHB-10118-sp)</name>
    <name type="common">White-rot fungus</name>
    <name type="synonym">Peniophora carnosa</name>
    <dbReference type="NCBI Taxonomy" id="650164"/>
    <lineage>
        <taxon>Eukaryota</taxon>
        <taxon>Fungi</taxon>
        <taxon>Dikarya</taxon>
        <taxon>Basidiomycota</taxon>
        <taxon>Agaricomycotina</taxon>
        <taxon>Agaricomycetes</taxon>
        <taxon>Polyporales</taxon>
        <taxon>Phanerochaetaceae</taxon>
        <taxon>Phanerochaete</taxon>
    </lineage>
</organism>
<gene>
    <name evidence="2" type="ORF">PHACADRAFT_189242</name>
</gene>
<sequence>MTLIEICLKAACPRVFLLPDGAYTTPLARFLPCYSTATFGFVLADGETNGLASGQAGGCKSVSSGGPTDQPCYPATPPVRKALSASSRASKKLARLFPQIPEDYHWTLEEWLDLHEKHRQSLAQLESDADGSLHSFASDAVSTSETYTPKFEKAPETELLAWRGENKVCILVVAPQAAISQALASALYHRHAVGLVTPVLGLVVEPHSSMIRLAVAWLEDKPEVTLPGHLPSVHIALAAQDDSHRPSSFGQFNLAELHSALLFALCILAQKAKFDVDSELPCFNHGSAVPDRLAWRTDTLRLVEEEPAPDLNDFISSWASSVNDMELRGDQLRDQVPAASLSQKRYGSEYPQSTTSLQRQSREESFLCSEMASKVGDKDTPEPTWLWLQERHCVTVTLPSLCMYEKLEKRPDLDMLSPQWKLMLPHVQCYYNYLSLKTTDFVLVMPEVKDEALQGLRKELISSLRSIGISDNGPPSIAQKPLSIFLHKHCYSILCAVSDAQLVKRRSRTYPISEIEFRQCWDSLLRICLNYDEGSVMALYEQTIELPRNEVLDFMFVEPFGTPAAMANSGDTAPAVSSLT</sequence>
<evidence type="ECO:0000313" key="2">
    <source>
        <dbReference type="EMBL" id="EKM48168.1"/>
    </source>
</evidence>
<dbReference type="AlphaFoldDB" id="K5VAR2"/>
<evidence type="ECO:0000256" key="1">
    <source>
        <dbReference type="SAM" id="MobiDB-lite"/>
    </source>
</evidence>
<dbReference type="RefSeq" id="XP_007403280.1">
    <property type="nucleotide sequence ID" value="XM_007403218.1"/>
</dbReference>
<proteinExistence type="predicted"/>
<protein>
    <submittedName>
        <fullName evidence="2">Uncharacterized protein</fullName>
    </submittedName>
</protein>
<feature type="non-terminal residue" evidence="2">
    <location>
        <position position="1"/>
    </location>
</feature>